<evidence type="ECO:0000313" key="4">
    <source>
        <dbReference type="Proteomes" id="UP000245125"/>
    </source>
</evidence>
<dbReference type="InterPro" id="IPR045175">
    <property type="entry name" value="M28_fam"/>
</dbReference>
<dbReference type="PANTHER" id="PTHR12147">
    <property type="entry name" value="METALLOPEPTIDASE M28 FAMILY MEMBER"/>
    <property type="match status" value="1"/>
</dbReference>
<evidence type="ECO:0000259" key="2">
    <source>
        <dbReference type="PROSITE" id="PS50106"/>
    </source>
</evidence>
<dbReference type="SUPFAM" id="SSF53187">
    <property type="entry name" value="Zn-dependent exopeptidases"/>
    <property type="match status" value="1"/>
</dbReference>
<dbReference type="GO" id="GO:0006508">
    <property type="term" value="P:proteolysis"/>
    <property type="evidence" value="ECO:0007669"/>
    <property type="project" value="InterPro"/>
</dbReference>
<dbReference type="PROSITE" id="PS50106">
    <property type="entry name" value="PDZ"/>
    <property type="match status" value="1"/>
</dbReference>
<evidence type="ECO:0000256" key="1">
    <source>
        <dbReference type="SAM" id="MobiDB-lite"/>
    </source>
</evidence>
<dbReference type="Proteomes" id="UP000245125">
    <property type="component" value="Unassembled WGS sequence"/>
</dbReference>
<evidence type="ECO:0000313" key="3">
    <source>
        <dbReference type="EMBL" id="SPQ01794.1"/>
    </source>
</evidence>
<sequence length="354" mass="37962">MQFRDAGLLPAGDSGNTFFQTWQEEAGEPSRQITMRNVIGVIPGTNPAFSKQSIVVGAHYDHLGFGWPDVRGENKGKLHPGADDNSSGVAVLIELAKALGPALKPERAIVFAAFTAEEAGKRGSAHYIAVKKKYPADKCVAMVNLDTVGRLYGKKLLILGGSSAPEWEHIFRGAGYLTGVDVDMVSEELDSSDQRSFTAKGIPAVQIFSGPNADYHRPSDTADKIDSDGLVKVATVAREVVEYLSSRSEPLTRRGPADDKQMSSRSERNVSLGTVPDFSYSGKGVRLSGVVSGSPAEAAGLREGDIITKMNSTAITTLRDLSEILKSLNPGSRVVIIFLRGGREMNTETKLIPK</sequence>
<organism evidence="3 4">
    <name type="scientific">Candidatus Sulfobium mesophilum</name>
    <dbReference type="NCBI Taxonomy" id="2016548"/>
    <lineage>
        <taxon>Bacteria</taxon>
        <taxon>Pseudomonadati</taxon>
        <taxon>Nitrospirota</taxon>
        <taxon>Nitrospiria</taxon>
        <taxon>Nitrospirales</taxon>
        <taxon>Nitrospiraceae</taxon>
        <taxon>Candidatus Sulfobium</taxon>
    </lineage>
</organism>
<dbReference type="InterPro" id="IPR007484">
    <property type="entry name" value="Peptidase_M28"/>
</dbReference>
<dbReference type="AlphaFoldDB" id="A0A2U3QK61"/>
<dbReference type="GO" id="GO:0008235">
    <property type="term" value="F:metalloexopeptidase activity"/>
    <property type="evidence" value="ECO:0007669"/>
    <property type="project" value="InterPro"/>
</dbReference>
<dbReference type="Gene3D" id="2.30.42.10">
    <property type="match status" value="1"/>
</dbReference>
<dbReference type="SUPFAM" id="SSF50156">
    <property type="entry name" value="PDZ domain-like"/>
    <property type="match status" value="1"/>
</dbReference>
<proteinExistence type="predicted"/>
<accession>A0A2U3QK61</accession>
<feature type="domain" description="PDZ" evidence="2">
    <location>
        <begin position="278"/>
        <end position="340"/>
    </location>
</feature>
<dbReference type="Pfam" id="PF13180">
    <property type="entry name" value="PDZ_2"/>
    <property type="match status" value="1"/>
</dbReference>
<dbReference type="PANTHER" id="PTHR12147:SF26">
    <property type="entry name" value="PEPTIDASE M28 DOMAIN-CONTAINING PROTEIN"/>
    <property type="match status" value="1"/>
</dbReference>
<protein>
    <submittedName>
        <fullName evidence="3">Peptidase M28</fullName>
    </submittedName>
</protein>
<keyword evidence="4" id="KW-1185">Reference proteome</keyword>
<gene>
    <name evidence="3" type="ORF">NBG4_700009</name>
</gene>
<dbReference type="SMART" id="SM00228">
    <property type="entry name" value="PDZ"/>
    <property type="match status" value="1"/>
</dbReference>
<dbReference type="EMBL" id="OUUY01000120">
    <property type="protein sequence ID" value="SPQ01794.1"/>
    <property type="molecule type" value="Genomic_DNA"/>
</dbReference>
<dbReference type="InterPro" id="IPR001478">
    <property type="entry name" value="PDZ"/>
</dbReference>
<feature type="compositionally biased region" description="Basic and acidic residues" evidence="1">
    <location>
        <begin position="250"/>
        <end position="268"/>
    </location>
</feature>
<feature type="region of interest" description="Disordered" evidence="1">
    <location>
        <begin position="247"/>
        <end position="273"/>
    </location>
</feature>
<dbReference type="Pfam" id="PF04389">
    <property type="entry name" value="Peptidase_M28"/>
    <property type="match status" value="1"/>
</dbReference>
<name>A0A2U3QK61_9BACT</name>
<dbReference type="Gene3D" id="3.40.630.10">
    <property type="entry name" value="Zn peptidases"/>
    <property type="match status" value="1"/>
</dbReference>
<reference evidence="4" key="1">
    <citation type="submission" date="2018-03" db="EMBL/GenBank/DDBJ databases">
        <authorList>
            <person name="Zecchin S."/>
        </authorList>
    </citation>
    <scope>NUCLEOTIDE SEQUENCE [LARGE SCALE GENOMIC DNA]</scope>
</reference>
<dbReference type="InterPro" id="IPR036034">
    <property type="entry name" value="PDZ_sf"/>
</dbReference>